<reference evidence="2 3" key="1">
    <citation type="submission" date="2020-07" db="EMBL/GenBank/DDBJ databases">
        <title>Genomic Encyclopedia of Type Strains, Phase IV (KMG-IV): sequencing the most valuable type-strain genomes for metagenomic binning, comparative biology and taxonomic classification.</title>
        <authorList>
            <person name="Goeker M."/>
        </authorList>
    </citation>
    <scope>NUCLEOTIDE SEQUENCE [LARGE SCALE GENOMIC DNA]</scope>
    <source>
        <strain evidence="2 3">DSM 17721</strain>
    </source>
</reference>
<evidence type="ECO:0000313" key="2">
    <source>
        <dbReference type="EMBL" id="MBA2882908.1"/>
    </source>
</evidence>
<dbReference type="Gene3D" id="3.90.350.10">
    <property type="entry name" value="Transposase Inhibitor Protein From Tn5, Chain A, domain 1"/>
    <property type="match status" value="1"/>
</dbReference>
<comment type="caution">
    <text evidence="2">The sequence shown here is derived from an EMBL/GenBank/DDBJ whole genome shotgun (WGS) entry which is preliminary data.</text>
</comment>
<organism evidence="2 3">
    <name type="scientific">Desulfosalsimonas propionicica</name>
    <dbReference type="NCBI Taxonomy" id="332175"/>
    <lineage>
        <taxon>Bacteria</taxon>
        <taxon>Pseudomonadati</taxon>
        <taxon>Thermodesulfobacteriota</taxon>
        <taxon>Desulfobacteria</taxon>
        <taxon>Desulfobacterales</taxon>
        <taxon>Desulfosalsimonadaceae</taxon>
        <taxon>Desulfosalsimonas</taxon>
    </lineage>
</organism>
<dbReference type="SUPFAM" id="SSF53098">
    <property type="entry name" value="Ribonuclease H-like"/>
    <property type="match status" value="1"/>
</dbReference>
<gene>
    <name evidence="2" type="ORF">HNR65_003264</name>
</gene>
<dbReference type="AlphaFoldDB" id="A0A7W0CC07"/>
<dbReference type="GO" id="GO:0003677">
    <property type="term" value="F:DNA binding"/>
    <property type="evidence" value="ECO:0007669"/>
    <property type="project" value="InterPro"/>
</dbReference>
<sequence length="90" mass="10621">MPDGKDAKIIFVPGDKKRGWLALLCTDTAIADEEIIRLYGKRWDIEVFFKMCKQHLNLVKEIQLRDFDGLIGQTSMVFARYNILIWFQRQ</sequence>
<dbReference type="InterPro" id="IPR002559">
    <property type="entry name" value="Transposase_11"/>
</dbReference>
<accession>A0A7W0CC07</accession>
<feature type="domain" description="Transposase IS4-like" evidence="1">
    <location>
        <begin position="24"/>
        <end position="83"/>
    </location>
</feature>
<name>A0A7W0CC07_9BACT</name>
<dbReference type="Proteomes" id="UP000525298">
    <property type="component" value="Unassembled WGS sequence"/>
</dbReference>
<evidence type="ECO:0000313" key="3">
    <source>
        <dbReference type="Proteomes" id="UP000525298"/>
    </source>
</evidence>
<dbReference type="Pfam" id="PF01609">
    <property type="entry name" value="DDE_Tnp_1"/>
    <property type="match status" value="1"/>
</dbReference>
<dbReference type="InterPro" id="IPR012337">
    <property type="entry name" value="RNaseH-like_sf"/>
</dbReference>
<proteinExistence type="predicted"/>
<evidence type="ECO:0000259" key="1">
    <source>
        <dbReference type="Pfam" id="PF01609"/>
    </source>
</evidence>
<dbReference type="GO" id="GO:0006313">
    <property type="term" value="P:DNA transposition"/>
    <property type="evidence" value="ECO:0007669"/>
    <property type="project" value="InterPro"/>
</dbReference>
<protein>
    <recommendedName>
        <fullName evidence="1">Transposase IS4-like domain-containing protein</fullName>
    </recommendedName>
</protein>
<dbReference type="EMBL" id="JACDUS010000014">
    <property type="protein sequence ID" value="MBA2882908.1"/>
    <property type="molecule type" value="Genomic_DNA"/>
</dbReference>
<keyword evidence="3" id="KW-1185">Reference proteome</keyword>
<dbReference type="GO" id="GO:0004803">
    <property type="term" value="F:transposase activity"/>
    <property type="evidence" value="ECO:0007669"/>
    <property type="project" value="InterPro"/>
</dbReference>